<evidence type="ECO:0000259" key="1">
    <source>
        <dbReference type="Pfam" id="PF01850"/>
    </source>
</evidence>
<dbReference type="AlphaFoldDB" id="A0A497ERH3"/>
<organism evidence="2 3">
    <name type="scientific">Thermoproteota archaeon</name>
    <dbReference type="NCBI Taxonomy" id="2056631"/>
    <lineage>
        <taxon>Archaea</taxon>
        <taxon>Thermoproteota</taxon>
    </lineage>
</organism>
<accession>A0A497ERH3</accession>
<comment type="caution">
    <text evidence="2">The sequence shown here is derived from an EMBL/GenBank/DDBJ whole genome shotgun (WGS) entry which is preliminary data.</text>
</comment>
<dbReference type="EMBL" id="QMQV01000041">
    <property type="protein sequence ID" value="RLE49310.1"/>
    <property type="molecule type" value="Genomic_DNA"/>
</dbReference>
<evidence type="ECO:0000313" key="2">
    <source>
        <dbReference type="EMBL" id="RLE49310.1"/>
    </source>
</evidence>
<gene>
    <name evidence="2" type="ORF">DRJ31_05350</name>
</gene>
<dbReference type="InterPro" id="IPR029060">
    <property type="entry name" value="PIN-like_dom_sf"/>
</dbReference>
<evidence type="ECO:0000313" key="3">
    <source>
        <dbReference type="Proteomes" id="UP000278475"/>
    </source>
</evidence>
<reference evidence="2 3" key="1">
    <citation type="submission" date="2018-06" db="EMBL/GenBank/DDBJ databases">
        <title>Extensive metabolic versatility and redundancy in microbially diverse, dynamic hydrothermal sediments.</title>
        <authorList>
            <person name="Dombrowski N."/>
            <person name="Teske A."/>
            <person name="Baker B.J."/>
        </authorList>
    </citation>
    <scope>NUCLEOTIDE SEQUENCE [LARGE SCALE GENOMIC DNA]</scope>
    <source>
        <strain evidence="2">B66_G16</strain>
    </source>
</reference>
<protein>
    <recommendedName>
        <fullName evidence="1">PIN domain-containing protein</fullName>
    </recommendedName>
</protein>
<dbReference type="SUPFAM" id="SSF88723">
    <property type="entry name" value="PIN domain-like"/>
    <property type="match status" value="1"/>
</dbReference>
<feature type="domain" description="PIN" evidence="1">
    <location>
        <begin position="38"/>
        <end position="153"/>
    </location>
</feature>
<name>A0A497ERH3_9CREN</name>
<dbReference type="InterPro" id="IPR002716">
    <property type="entry name" value="PIN_dom"/>
</dbReference>
<proteinExistence type="predicted"/>
<dbReference type="Proteomes" id="UP000278475">
    <property type="component" value="Unassembled WGS sequence"/>
</dbReference>
<dbReference type="Pfam" id="PF01850">
    <property type="entry name" value="PIN"/>
    <property type="match status" value="1"/>
</dbReference>
<sequence length="180" mass="20937">MRFGCPYVEKKWRKSPLKTLRRQALKSSQSTSRKLNLLIDTSFLLPAMGIEVENEVLEAIKYFHLANVHFMEVSVLEAMWKVLKIIPREKLNLVYRGLSAIKETYTLVSAPPNAYIKAYEMFHRGHRDYVDNLLYATAHEEKMFFLTNDQDFIDFLTSTGYPTESVLTPSKLQKLLRQAT</sequence>